<name>A0A2P2P9G3_RHIMU</name>
<sequence>MLYWAMLYPIFFLILPQASI</sequence>
<dbReference type="AlphaFoldDB" id="A0A2P2P9G3"/>
<dbReference type="EMBL" id="GGEC01070789">
    <property type="protein sequence ID" value="MBX51273.1"/>
    <property type="molecule type" value="Transcribed_RNA"/>
</dbReference>
<reference evidence="1" key="1">
    <citation type="submission" date="2018-02" db="EMBL/GenBank/DDBJ databases">
        <title>Rhizophora mucronata_Transcriptome.</title>
        <authorList>
            <person name="Meera S.P."/>
            <person name="Sreeshan A."/>
            <person name="Augustine A."/>
        </authorList>
    </citation>
    <scope>NUCLEOTIDE SEQUENCE</scope>
    <source>
        <tissue evidence="1">Leaf</tissue>
    </source>
</reference>
<accession>A0A2P2P9G3</accession>
<proteinExistence type="predicted"/>
<evidence type="ECO:0000313" key="1">
    <source>
        <dbReference type="EMBL" id="MBX51273.1"/>
    </source>
</evidence>
<organism evidence="1">
    <name type="scientific">Rhizophora mucronata</name>
    <name type="common">Asiatic mangrove</name>
    <dbReference type="NCBI Taxonomy" id="61149"/>
    <lineage>
        <taxon>Eukaryota</taxon>
        <taxon>Viridiplantae</taxon>
        <taxon>Streptophyta</taxon>
        <taxon>Embryophyta</taxon>
        <taxon>Tracheophyta</taxon>
        <taxon>Spermatophyta</taxon>
        <taxon>Magnoliopsida</taxon>
        <taxon>eudicotyledons</taxon>
        <taxon>Gunneridae</taxon>
        <taxon>Pentapetalae</taxon>
        <taxon>rosids</taxon>
        <taxon>fabids</taxon>
        <taxon>Malpighiales</taxon>
        <taxon>Rhizophoraceae</taxon>
        <taxon>Rhizophora</taxon>
    </lineage>
</organism>
<protein>
    <submittedName>
        <fullName evidence="1">Uncharacterized protein</fullName>
    </submittedName>
</protein>